<accession>A0ABD2QB67</accession>
<protein>
    <submittedName>
        <fullName evidence="1">Uncharacterized protein</fullName>
    </submittedName>
</protein>
<keyword evidence="2" id="KW-1185">Reference proteome</keyword>
<evidence type="ECO:0000313" key="2">
    <source>
        <dbReference type="Proteomes" id="UP001626550"/>
    </source>
</evidence>
<reference evidence="1 2" key="1">
    <citation type="submission" date="2024-11" db="EMBL/GenBank/DDBJ databases">
        <title>Adaptive evolution of stress response genes in parasites aligns with host niche diversity.</title>
        <authorList>
            <person name="Hahn C."/>
            <person name="Resl P."/>
        </authorList>
    </citation>
    <scope>NUCLEOTIDE SEQUENCE [LARGE SCALE GENOMIC DNA]</scope>
    <source>
        <strain evidence="1">EGGRZ-B1_66</strain>
        <tissue evidence="1">Body</tissue>
    </source>
</reference>
<gene>
    <name evidence="1" type="ORF">Ciccas_004870</name>
</gene>
<evidence type="ECO:0000313" key="1">
    <source>
        <dbReference type="EMBL" id="KAL3316477.1"/>
    </source>
</evidence>
<comment type="caution">
    <text evidence="1">The sequence shown here is derived from an EMBL/GenBank/DDBJ whole genome shotgun (WGS) entry which is preliminary data.</text>
</comment>
<name>A0ABD2QB67_9PLAT</name>
<dbReference type="EMBL" id="JBJKFK010000534">
    <property type="protein sequence ID" value="KAL3316477.1"/>
    <property type="molecule type" value="Genomic_DNA"/>
</dbReference>
<dbReference type="AlphaFoldDB" id="A0ABD2QB67"/>
<proteinExistence type="predicted"/>
<sequence length="82" mass="9133">MTTDEWKLLVEMHVNRGDSKDLCDSVACSNCLALCHTDAFDLLHTFASLLKEMCLKPPYPSSEVHDAQPHSMDLLALSATRN</sequence>
<feature type="non-terminal residue" evidence="1">
    <location>
        <position position="82"/>
    </location>
</feature>
<organism evidence="1 2">
    <name type="scientific">Cichlidogyrus casuarinus</name>
    <dbReference type="NCBI Taxonomy" id="1844966"/>
    <lineage>
        <taxon>Eukaryota</taxon>
        <taxon>Metazoa</taxon>
        <taxon>Spiralia</taxon>
        <taxon>Lophotrochozoa</taxon>
        <taxon>Platyhelminthes</taxon>
        <taxon>Monogenea</taxon>
        <taxon>Monopisthocotylea</taxon>
        <taxon>Dactylogyridea</taxon>
        <taxon>Ancyrocephalidae</taxon>
        <taxon>Cichlidogyrus</taxon>
    </lineage>
</organism>
<dbReference type="Proteomes" id="UP001626550">
    <property type="component" value="Unassembled WGS sequence"/>
</dbReference>